<dbReference type="EMBL" id="MWBQ01000012">
    <property type="protein sequence ID" value="OQA61637.1"/>
    <property type="molecule type" value="Genomic_DNA"/>
</dbReference>
<accession>A0A1V5T4F8</accession>
<gene>
    <name evidence="1" type="ORF">BWY41_00039</name>
</gene>
<dbReference type="Proteomes" id="UP000485569">
    <property type="component" value="Unassembled WGS sequence"/>
</dbReference>
<dbReference type="AlphaFoldDB" id="A0A1V5T4F8"/>
<comment type="caution">
    <text evidence="1">The sequence shown here is derived from an EMBL/GenBank/DDBJ whole genome shotgun (WGS) entry which is preliminary data.</text>
</comment>
<proteinExistence type="predicted"/>
<organism evidence="1">
    <name type="scientific">Candidatus Atribacter allofermentans</name>
    <dbReference type="NCBI Taxonomy" id="1852833"/>
    <lineage>
        <taxon>Bacteria</taxon>
        <taxon>Pseudomonadati</taxon>
        <taxon>Atribacterota</taxon>
        <taxon>Atribacteria</taxon>
        <taxon>Atribacterales</taxon>
        <taxon>Atribacteraceae</taxon>
        <taxon>Atribacter</taxon>
    </lineage>
</organism>
<protein>
    <submittedName>
        <fullName evidence="1">Uncharacterized protein</fullName>
    </submittedName>
</protein>
<sequence>MNFKHRIKSLERKTQIGKEYKPAVLFEDDFPNPDELQEKSEELNKKGFMVYIVKFLDALKRVNIKRKEAR</sequence>
<name>A0A1V5T4F8_9BACT</name>
<reference evidence="1" key="1">
    <citation type="submission" date="2017-02" db="EMBL/GenBank/DDBJ databases">
        <title>Delving into the versatile metabolic prowess of the omnipresent phylum Bacteroidetes.</title>
        <authorList>
            <person name="Nobu M.K."/>
            <person name="Mei R."/>
            <person name="Narihiro T."/>
            <person name="Kuroda K."/>
            <person name="Liu W.-T."/>
        </authorList>
    </citation>
    <scope>NUCLEOTIDE SEQUENCE</scope>
    <source>
        <strain evidence="1">ADurb.Bin276</strain>
    </source>
</reference>
<evidence type="ECO:0000313" key="1">
    <source>
        <dbReference type="EMBL" id="OQA61637.1"/>
    </source>
</evidence>